<dbReference type="Pfam" id="PF13715">
    <property type="entry name" value="CarbopepD_reg_2"/>
    <property type="match status" value="1"/>
</dbReference>
<accession>A0ABT5VX53</accession>
<sequence>MNKIKLLSLIILYASLQSVFANNDKQLLTGRVVDIENNEPIKNVELFISGATVGTTTNENGEFSLKTPFLPCHLVVMHVSYKSVVIPVTKSCTFPIKLSKVNHGIDEVRVKGKDMRKRNLRMFNEYFLWNTTKRQIQILNDSVLKFKRDEHDFHAYCNSPLIVRNNQLGYNVKILIQDFHVCKKEFRSGKKLELNSNGHGVFKLKAYHYYTKTGQFNSETLTKIEDNRREHYHGSLRHFLTSLYNGKLKENGFSIKVKEDSIRYPFVLTLAQKDSKKFKFNADKISVVYYEDFDDMPINLNYEFNGYRYHTSQFISLGQEFEVRSNGTSPHLVFEVKGAMGNNSPANTLPDDYCPK</sequence>
<dbReference type="SUPFAM" id="SSF49464">
    <property type="entry name" value="Carboxypeptidase regulatory domain-like"/>
    <property type="match status" value="1"/>
</dbReference>
<keyword evidence="1" id="KW-0732">Signal</keyword>
<reference evidence="2 3" key="1">
    <citation type="submission" date="2022-01" db="EMBL/GenBank/DDBJ databases">
        <title>Labilibaculum sp. nov, a marine bacterium isolated from Antarctica.</title>
        <authorList>
            <person name="Dai W."/>
        </authorList>
    </citation>
    <scope>NUCLEOTIDE SEQUENCE [LARGE SCALE GENOMIC DNA]</scope>
    <source>
        <strain evidence="2 3">DW002</strain>
    </source>
</reference>
<feature type="signal peptide" evidence="1">
    <location>
        <begin position="1"/>
        <end position="21"/>
    </location>
</feature>
<evidence type="ECO:0000313" key="2">
    <source>
        <dbReference type="EMBL" id="MDE5420008.1"/>
    </source>
</evidence>
<dbReference type="Gene3D" id="2.60.40.1120">
    <property type="entry name" value="Carboxypeptidase-like, regulatory domain"/>
    <property type="match status" value="1"/>
</dbReference>
<protein>
    <submittedName>
        <fullName evidence="2">Carboxypeptidase-like regulatory domain-containing protein</fullName>
    </submittedName>
</protein>
<feature type="chain" id="PRO_5045997520" evidence="1">
    <location>
        <begin position="22"/>
        <end position="356"/>
    </location>
</feature>
<dbReference type="EMBL" id="JAKJSC010000007">
    <property type="protein sequence ID" value="MDE5420008.1"/>
    <property type="molecule type" value="Genomic_DNA"/>
</dbReference>
<dbReference type="RefSeq" id="WP_275111340.1">
    <property type="nucleotide sequence ID" value="NZ_JAKJSC010000007.1"/>
</dbReference>
<evidence type="ECO:0000256" key="1">
    <source>
        <dbReference type="SAM" id="SignalP"/>
    </source>
</evidence>
<organism evidence="2 3">
    <name type="scientific">Paralabilibaculum antarcticum</name>
    <dbReference type="NCBI Taxonomy" id="2912572"/>
    <lineage>
        <taxon>Bacteria</taxon>
        <taxon>Pseudomonadati</taxon>
        <taxon>Bacteroidota</taxon>
        <taxon>Bacteroidia</taxon>
        <taxon>Marinilabiliales</taxon>
        <taxon>Marinifilaceae</taxon>
        <taxon>Paralabilibaculum</taxon>
    </lineage>
</organism>
<dbReference type="InterPro" id="IPR008969">
    <property type="entry name" value="CarboxyPept-like_regulatory"/>
</dbReference>
<evidence type="ECO:0000313" key="3">
    <source>
        <dbReference type="Proteomes" id="UP001528920"/>
    </source>
</evidence>
<proteinExistence type="predicted"/>
<dbReference type="Proteomes" id="UP001528920">
    <property type="component" value="Unassembled WGS sequence"/>
</dbReference>
<gene>
    <name evidence="2" type="ORF">L3049_18620</name>
</gene>
<keyword evidence="3" id="KW-1185">Reference proteome</keyword>
<name>A0ABT5VX53_9BACT</name>
<comment type="caution">
    <text evidence="2">The sequence shown here is derived from an EMBL/GenBank/DDBJ whole genome shotgun (WGS) entry which is preliminary data.</text>
</comment>